<gene>
    <name evidence="4" type="ORF">MYCIT1_LOCUS18476</name>
</gene>
<sequence>MARSYSYRTPIHVRFFLPQYISHHFGKECTTINFLASTRHPFSLLSLLSFMSSNTVEKMESHEQVDVVIPNLSMKDLLSCIPAHCFERSTLRSTIYPVWDLIVITSLWKLAGIADTYTVALPAAYRSLASFSIWSLYGFFAGLFAMGLWIVAHEAGETWGMSACQEQTRCPPDAALGLQFQQKHQQLCRMGASFWCGVKLYSDIFCVSTFRLGVPYHSWRISHAQHHAATGHMTRDQVFVPWTRSEMGLPPLDLAKDDLRGGNVSAAVQEELWEALGDTPIVTFARCAFYLIVGLPAYLVCNLGGQLRYPQGTSHFLPSSIIFAKHQYDQIVLSDLGIVIWLGLIALSCNHYGFSTVLRVYLVPYLWVNHWLVLITFLQHTDPLTPHYRAEMFTFQRGALCTVDRSLLGDLGSIMGWLGAHATHGISETHVLHHVTSKIPHYHAWEATYALRKRLAAAGIHLVGRPGGWAEVYRVMRECKFVEDEGGVVFYKNARGLAAARPVMPSSSDVEDSGRRLFSIAVSMQPSPFTPKLGTNYAPSDSEVEQLKQLMSGPQQRISNVDSELAALRQSMEKLEGEKRQLSAYVDAHSALISPVRRLPVDVIREIFLACLPTARNCVMSTTEAPLLLGRVCSSWRDISLSTPRLWSKLHIVHPTSVSYHNYGGAPDLSKDRARLAKRIHATKIWLGRAGECPLSISYDVDHACMSPAAIIDLLVLYAYRWHTIDMLITSEGVARLMELTEQDVPMLTSVTLKPIMATASPPMLLGPNQFLNFNVGPPVAAGPGPGPIFNLVPAPGQGPVPAPPAPPPPPGPAAGGVNAAAVQAAAAFNGLINWGAPANQRASPPDWTQLRLLHGARVRRFGISSSSVVPFGLPLRWEQLTSLSVLSPGRVSAAFNLMAIGSTTDLPEPNANLILRTLAECPQLRHCKLTVRDVDETLFDGEIYMPHLQTLELHFYRTSIVTDPFRLLRHLSAPNLRSFAIRSSSSSAFQDPSAPGKTIAKSVLQLLAGTPVLEQAHFFAEIPASGVQSLLHALPATVTNLTLHDMSHTLAFQQAQPATTGPALPSMPAIVFQELISDGDPSLNILPSLSFLSVSTFDMAPDLLLQKCILSRAGHGLRQVFGRFGRPLAYNIATLPEMKPFVQSGSLKLMFEYVPDNMAAMEDSPWRGLPDAPAPKGHPHHHHHHHSQPHLHSYDMEEGEEDWIDPSV</sequence>
<feature type="transmembrane region" description="Helical" evidence="3">
    <location>
        <begin position="98"/>
        <end position="125"/>
    </location>
</feature>
<evidence type="ECO:0000313" key="5">
    <source>
        <dbReference type="Proteomes" id="UP001295794"/>
    </source>
</evidence>
<dbReference type="PANTHER" id="PTHR32100">
    <property type="entry name" value="OMEGA-6 FATTY ACID DESATURASE, CHLOROPLASTIC"/>
    <property type="match status" value="1"/>
</dbReference>
<dbReference type="AlphaFoldDB" id="A0AAD2K101"/>
<feature type="coiled-coil region" evidence="1">
    <location>
        <begin position="558"/>
        <end position="585"/>
    </location>
</feature>
<feature type="transmembrane region" description="Helical" evidence="3">
    <location>
        <begin position="360"/>
        <end position="378"/>
    </location>
</feature>
<proteinExistence type="predicted"/>
<feature type="region of interest" description="Disordered" evidence="2">
    <location>
        <begin position="795"/>
        <end position="817"/>
    </location>
</feature>
<dbReference type="Proteomes" id="UP001295794">
    <property type="component" value="Unassembled WGS sequence"/>
</dbReference>
<feature type="region of interest" description="Disordered" evidence="2">
    <location>
        <begin position="1165"/>
        <end position="1199"/>
    </location>
</feature>
<evidence type="ECO:0000256" key="1">
    <source>
        <dbReference type="SAM" id="Coils"/>
    </source>
</evidence>
<evidence type="ECO:0000256" key="3">
    <source>
        <dbReference type="SAM" id="Phobius"/>
    </source>
</evidence>
<feature type="transmembrane region" description="Helical" evidence="3">
    <location>
        <begin position="131"/>
        <end position="152"/>
    </location>
</feature>
<dbReference type="GO" id="GO:0016491">
    <property type="term" value="F:oxidoreductase activity"/>
    <property type="evidence" value="ECO:0007669"/>
    <property type="project" value="InterPro"/>
</dbReference>
<dbReference type="EMBL" id="CAVNYO010000183">
    <property type="protein sequence ID" value="CAK5272666.1"/>
    <property type="molecule type" value="Genomic_DNA"/>
</dbReference>
<keyword evidence="3" id="KW-0472">Membrane</keyword>
<dbReference type="InterPro" id="IPR012171">
    <property type="entry name" value="Fatty_acid_desaturase"/>
</dbReference>
<keyword evidence="3" id="KW-0812">Transmembrane</keyword>
<name>A0AAD2K101_9AGAR</name>
<keyword evidence="3" id="KW-1133">Transmembrane helix</keyword>
<evidence type="ECO:0000313" key="4">
    <source>
        <dbReference type="EMBL" id="CAK5272666.1"/>
    </source>
</evidence>
<protein>
    <recommendedName>
        <fullName evidence="6">F-box domain-containing protein</fullName>
    </recommendedName>
</protein>
<evidence type="ECO:0000256" key="2">
    <source>
        <dbReference type="SAM" id="MobiDB-lite"/>
    </source>
</evidence>
<feature type="compositionally biased region" description="Basic residues" evidence="2">
    <location>
        <begin position="1178"/>
        <end position="1190"/>
    </location>
</feature>
<comment type="caution">
    <text evidence="4">The sequence shown here is derived from an EMBL/GenBank/DDBJ whole genome shotgun (WGS) entry which is preliminary data.</text>
</comment>
<feature type="compositionally biased region" description="Pro residues" evidence="2">
    <location>
        <begin position="797"/>
        <end position="813"/>
    </location>
</feature>
<evidence type="ECO:0008006" key="6">
    <source>
        <dbReference type="Google" id="ProtNLM"/>
    </source>
</evidence>
<feature type="transmembrane region" description="Helical" evidence="3">
    <location>
        <begin position="327"/>
        <end position="348"/>
    </location>
</feature>
<organism evidence="4 5">
    <name type="scientific">Mycena citricolor</name>
    <dbReference type="NCBI Taxonomy" id="2018698"/>
    <lineage>
        <taxon>Eukaryota</taxon>
        <taxon>Fungi</taxon>
        <taxon>Dikarya</taxon>
        <taxon>Basidiomycota</taxon>
        <taxon>Agaricomycotina</taxon>
        <taxon>Agaricomycetes</taxon>
        <taxon>Agaricomycetidae</taxon>
        <taxon>Agaricales</taxon>
        <taxon>Marasmiineae</taxon>
        <taxon>Mycenaceae</taxon>
        <taxon>Mycena</taxon>
    </lineage>
</organism>
<keyword evidence="5" id="KW-1185">Reference proteome</keyword>
<feature type="transmembrane region" description="Helical" evidence="3">
    <location>
        <begin position="287"/>
        <end position="307"/>
    </location>
</feature>
<keyword evidence="1" id="KW-0175">Coiled coil</keyword>
<accession>A0AAD2K101</accession>
<reference evidence="4" key="1">
    <citation type="submission" date="2023-11" db="EMBL/GenBank/DDBJ databases">
        <authorList>
            <person name="De Vega J J."/>
            <person name="De Vega J J."/>
        </authorList>
    </citation>
    <scope>NUCLEOTIDE SEQUENCE</scope>
</reference>